<dbReference type="PANTHER" id="PTHR31956">
    <property type="entry name" value="NON-SPECIFIC PHOSPHOLIPASE C4-RELATED"/>
    <property type="match status" value="1"/>
</dbReference>
<evidence type="ECO:0000313" key="5">
    <source>
        <dbReference type="Proteomes" id="UP001500190"/>
    </source>
</evidence>
<evidence type="ECO:0008006" key="6">
    <source>
        <dbReference type="Google" id="ProtNLM"/>
    </source>
</evidence>
<accession>A0ABP4PP42</accession>
<dbReference type="EMBL" id="BAAAND010000006">
    <property type="protein sequence ID" value="GAA1586246.1"/>
    <property type="molecule type" value="Genomic_DNA"/>
</dbReference>
<dbReference type="PANTHER" id="PTHR31956:SF1">
    <property type="entry name" value="NON-SPECIFIC PHOSPHOLIPASE C1"/>
    <property type="match status" value="1"/>
</dbReference>
<feature type="compositionally biased region" description="Pro residues" evidence="3">
    <location>
        <begin position="333"/>
        <end position="356"/>
    </location>
</feature>
<dbReference type="Gene3D" id="3.40.720.10">
    <property type="entry name" value="Alkaline Phosphatase, subunit A"/>
    <property type="match status" value="1"/>
</dbReference>
<dbReference type="Proteomes" id="UP001500190">
    <property type="component" value="Unassembled WGS sequence"/>
</dbReference>
<dbReference type="Pfam" id="PF04185">
    <property type="entry name" value="Phosphoesterase"/>
    <property type="match status" value="1"/>
</dbReference>
<keyword evidence="5" id="KW-1185">Reference proteome</keyword>
<comment type="caution">
    <text evidence="4">The sequence shown here is derived from an EMBL/GenBank/DDBJ whole genome shotgun (WGS) entry which is preliminary data.</text>
</comment>
<gene>
    <name evidence="4" type="ORF">GCM10009742_35090</name>
</gene>
<sequence length="376" mass="40313">MANATIDHVIVMVQENHTTDNYFASMAAFGANVATGWPASPNPPASDQPHDRKAYYRWLTKKSTGAHLQFDTVKDLPFYAWLAASGAFIENHCAGYGTNSTPNHLLIVGGQTPTLRNPSRSAPSPVWDMPSLPGHADDHGLTWKAYTGSSGYPVEFYEQLKGSPNIVRSADIITDAKAGTLPALSMVWHDSPLDEHPPANVTQGMDAVWQVVDAVRAAGAWDSTVFLLTWDDWGGYDDHVQTPNVETTPDGIQLAYGPRVPLLMFGGRVKPGIDHRWSWHPSIPKTALDLLGLPTLGVPRVDNDKGLADLVDLSPNATLNPPPPPHGTTIAQPVPPSPTPPPTQPPPPPVAAPTPVGPIILRDGTTLPPPNDVPLP</sequence>
<dbReference type="InterPro" id="IPR007312">
    <property type="entry name" value="Phosphoesterase"/>
</dbReference>
<evidence type="ECO:0000256" key="2">
    <source>
        <dbReference type="ARBA" id="ARBA00023026"/>
    </source>
</evidence>
<feature type="compositionally biased region" description="Pro residues" evidence="3">
    <location>
        <begin position="367"/>
        <end position="376"/>
    </location>
</feature>
<evidence type="ECO:0000256" key="3">
    <source>
        <dbReference type="SAM" id="MobiDB-lite"/>
    </source>
</evidence>
<reference evidence="5" key="1">
    <citation type="journal article" date="2019" name="Int. J. Syst. Evol. Microbiol.">
        <title>The Global Catalogue of Microorganisms (GCM) 10K type strain sequencing project: providing services to taxonomists for standard genome sequencing and annotation.</title>
        <authorList>
            <consortium name="The Broad Institute Genomics Platform"/>
            <consortium name="The Broad Institute Genome Sequencing Center for Infectious Disease"/>
            <person name="Wu L."/>
            <person name="Ma J."/>
        </authorList>
    </citation>
    <scope>NUCLEOTIDE SEQUENCE [LARGE SCALE GENOMIC DNA]</scope>
    <source>
        <strain evidence="5">JCM 14304</strain>
    </source>
</reference>
<dbReference type="SUPFAM" id="SSF53649">
    <property type="entry name" value="Alkaline phosphatase-like"/>
    <property type="match status" value="1"/>
</dbReference>
<evidence type="ECO:0000313" key="4">
    <source>
        <dbReference type="EMBL" id="GAA1586246.1"/>
    </source>
</evidence>
<feature type="region of interest" description="Disordered" evidence="3">
    <location>
        <begin position="312"/>
        <end position="376"/>
    </location>
</feature>
<dbReference type="RefSeq" id="WP_344192409.1">
    <property type="nucleotide sequence ID" value="NZ_BAAAND010000006.1"/>
</dbReference>
<organism evidence="4 5">
    <name type="scientific">Kribbella karoonensis</name>
    <dbReference type="NCBI Taxonomy" id="324851"/>
    <lineage>
        <taxon>Bacteria</taxon>
        <taxon>Bacillati</taxon>
        <taxon>Actinomycetota</taxon>
        <taxon>Actinomycetes</taxon>
        <taxon>Propionibacteriales</taxon>
        <taxon>Kribbellaceae</taxon>
        <taxon>Kribbella</taxon>
    </lineage>
</organism>
<proteinExistence type="predicted"/>
<keyword evidence="1" id="KW-0378">Hydrolase</keyword>
<evidence type="ECO:0000256" key="1">
    <source>
        <dbReference type="ARBA" id="ARBA00022801"/>
    </source>
</evidence>
<name>A0ABP4PP42_9ACTN</name>
<dbReference type="InterPro" id="IPR017850">
    <property type="entry name" value="Alkaline_phosphatase_core_sf"/>
</dbReference>
<protein>
    <recommendedName>
        <fullName evidence="6">Phosphoesterase family protein</fullName>
    </recommendedName>
</protein>
<keyword evidence="2" id="KW-0843">Virulence</keyword>